<reference evidence="4 5" key="1">
    <citation type="submission" date="2024-01" db="EMBL/GenBank/DDBJ databases">
        <title>The genomes of 5 underutilized Papilionoideae crops provide insights into root nodulation and disease resistanc.</title>
        <authorList>
            <person name="Yuan L."/>
        </authorList>
    </citation>
    <scope>NUCLEOTIDE SEQUENCE [LARGE SCALE GENOMIC DNA]</scope>
    <source>
        <strain evidence="4">ZHUSHIDOU_FW_LH</strain>
        <tissue evidence="4">Leaf</tissue>
    </source>
</reference>
<evidence type="ECO:0008006" key="6">
    <source>
        <dbReference type="Google" id="ProtNLM"/>
    </source>
</evidence>
<dbReference type="FunFam" id="1.25.40.10:FF:000381">
    <property type="entry name" value="Pentatricopeptide repeat-containing protein"/>
    <property type="match status" value="1"/>
</dbReference>
<dbReference type="Pfam" id="PF13041">
    <property type="entry name" value="PPR_2"/>
    <property type="match status" value="3"/>
</dbReference>
<dbReference type="Proteomes" id="UP001372338">
    <property type="component" value="Unassembled WGS sequence"/>
</dbReference>
<evidence type="ECO:0000256" key="3">
    <source>
        <dbReference type="PROSITE-ProRule" id="PRU00708"/>
    </source>
</evidence>
<keyword evidence="5" id="KW-1185">Reference proteome</keyword>
<evidence type="ECO:0000313" key="4">
    <source>
        <dbReference type="EMBL" id="KAK7258053.1"/>
    </source>
</evidence>
<dbReference type="NCBIfam" id="TIGR00756">
    <property type="entry name" value="PPR"/>
    <property type="match status" value="5"/>
</dbReference>
<dbReference type="EMBL" id="JAYWIO010000006">
    <property type="protein sequence ID" value="KAK7258053.1"/>
    <property type="molecule type" value="Genomic_DNA"/>
</dbReference>
<dbReference type="FunFam" id="1.25.40.10:FF:000517">
    <property type="entry name" value="Pentatricopeptide repeat-containing protein At1g50270"/>
    <property type="match status" value="1"/>
</dbReference>
<dbReference type="PROSITE" id="PS51375">
    <property type="entry name" value="PPR"/>
    <property type="match status" value="4"/>
</dbReference>
<proteinExistence type="inferred from homology"/>
<feature type="repeat" description="PPR" evidence="3">
    <location>
        <begin position="380"/>
        <end position="414"/>
    </location>
</feature>
<dbReference type="AlphaFoldDB" id="A0AAN9HVT6"/>
<dbReference type="InterPro" id="IPR046848">
    <property type="entry name" value="E_motif"/>
</dbReference>
<dbReference type="FunFam" id="1.25.40.10:FF:000690">
    <property type="entry name" value="Pentatricopeptide repeat-containing protein"/>
    <property type="match status" value="1"/>
</dbReference>
<dbReference type="Gene3D" id="1.25.40.10">
    <property type="entry name" value="Tetratricopeptide repeat domain"/>
    <property type="match status" value="3"/>
</dbReference>
<evidence type="ECO:0000256" key="2">
    <source>
        <dbReference type="ARBA" id="ARBA00022737"/>
    </source>
</evidence>
<dbReference type="PANTHER" id="PTHR47926">
    <property type="entry name" value="PENTATRICOPEPTIDE REPEAT-CONTAINING PROTEIN"/>
    <property type="match status" value="1"/>
</dbReference>
<dbReference type="Pfam" id="PF20431">
    <property type="entry name" value="E_motif"/>
    <property type="match status" value="1"/>
</dbReference>
<organism evidence="4 5">
    <name type="scientific">Crotalaria pallida</name>
    <name type="common">Smooth rattlebox</name>
    <name type="synonym">Crotalaria striata</name>
    <dbReference type="NCBI Taxonomy" id="3830"/>
    <lineage>
        <taxon>Eukaryota</taxon>
        <taxon>Viridiplantae</taxon>
        <taxon>Streptophyta</taxon>
        <taxon>Embryophyta</taxon>
        <taxon>Tracheophyta</taxon>
        <taxon>Spermatophyta</taxon>
        <taxon>Magnoliopsida</taxon>
        <taxon>eudicotyledons</taxon>
        <taxon>Gunneridae</taxon>
        <taxon>Pentapetalae</taxon>
        <taxon>rosids</taxon>
        <taxon>fabids</taxon>
        <taxon>Fabales</taxon>
        <taxon>Fabaceae</taxon>
        <taxon>Papilionoideae</taxon>
        <taxon>50 kb inversion clade</taxon>
        <taxon>genistoids sensu lato</taxon>
        <taxon>core genistoids</taxon>
        <taxon>Crotalarieae</taxon>
        <taxon>Crotalaria</taxon>
    </lineage>
</organism>
<protein>
    <recommendedName>
        <fullName evidence="6">Pentatricopeptide repeat protein</fullName>
    </recommendedName>
</protein>
<comment type="similarity">
    <text evidence="1">Belongs to the PPR family. PCMP-H subfamily.</text>
</comment>
<feature type="repeat" description="PPR" evidence="3">
    <location>
        <begin position="279"/>
        <end position="313"/>
    </location>
</feature>
<dbReference type="GO" id="GO:0009451">
    <property type="term" value="P:RNA modification"/>
    <property type="evidence" value="ECO:0007669"/>
    <property type="project" value="InterPro"/>
</dbReference>
<dbReference type="InterPro" id="IPR002885">
    <property type="entry name" value="PPR_rpt"/>
</dbReference>
<feature type="repeat" description="PPR" evidence="3">
    <location>
        <begin position="248"/>
        <end position="278"/>
    </location>
</feature>
<dbReference type="InterPro" id="IPR011990">
    <property type="entry name" value="TPR-like_helical_dom_sf"/>
</dbReference>
<sequence>MVALGPLRNTVISLIMKRQNLEQCKHIQSIILTSGLSQDTIFLTNFLQLEPLSFSPYYSFLFNTLLFHTTAPNNATTRFFNKMIAAFSTSPYPQTTLLCYSTMRRNGVVPDQHTFPLLLKMFSKSKLEHNPFVLYAQVIRFGLDTDHFVSNALVSAFANSGFMQSAHQVFDQSSLKDVVAWTALINGYVKNDCPSEALKCFVKMRSIGMEVDGVTIVSVLRAAGMAGDTYFGKWVHGFYVSAGRVQLDAYICSALVDMYFKCGHCDDGWKVFDEMPYKNVVSWTALIAGYVKCNKFQDALRVFWEMMLNNILPNEFTLSSVLSACAHIGALDQGRLVHQYIESNRINLNPALGTALVDMYAKCGCIDEAVRVFENLPVKDVYTWTAIVNGLAVHGDALGALNVFSCMLRNGIQPNEVTFTGVLSACSHGGFVDKGKRLFEIMSNVYKLKPNMDHYGCMVDLLGRAGHLEEAKQIIDDMPMKPSPGVLGALFGACMIHKAFEIGEVIGNYLINLQPNHSGRYALLANLYSMSQNWEAAAQVRKLMKGVHVEKTPGYSWIEVNGLIHEFKAFDHSHSESFGVYSILENLTLQLKKLACQVQKNEDLSILESNTDEG</sequence>
<keyword evidence="2" id="KW-0677">Repeat</keyword>
<dbReference type="InterPro" id="IPR046960">
    <property type="entry name" value="PPR_At4g14850-like_plant"/>
</dbReference>
<accession>A0AAN9HVT6</accession>
<dbReference type="GO" id="GO:0003729">
    <property type="term" value="F:mRNA binding"/>
    <property type="evidence" value="ECO:0007669"/>
    <property type="project" value="UniProtKB-ARBA"/>
</dbReference>
<evidence type="ECO:0000313" key="5">
    <source>
        <dbReference type="Proteomes" id="UP001372338"/>
    </source>
</evidence>
<dbReference type="Pfam" id="PF01535">
    <property type="entry name" value="PPR"/>
    <property type="match status" value="3"/>
</dbReference>
<evidence type="ECO:0000256" key="1">
    <source>
        <dbReference type="ARBA" id="ARBA00006643"/>
    </source>
</evidence>
<comment type="caution">
    <text evidence="4">The sequence shown here is derived from an EMBL/GenBank/DDBJ whole genome shotgun (WGS) entry which is preliminary data.</text>
</comment>
<gene>
    <name evidence="4" type="ORF">RIF29_32457</name>
</gene>
<dbReference type="PANTHER" id="PTHR47926:SF463">
    <property type="entry name" value="PENTATRICOPEPTIDE REPEAT-CONTAINING PROTEIN"/>
    <property type="match status" value="1"/>
</dbReference>
<feature type="repeat" description="PPR" evidence="3">
    <location>
        <begin position="177"/>
        <end position="211"/>
    </location>
</feature>
<name>A0AAN9HVT6_CROPI</name>